<dbReference type="InterPro" id="IPR006350">
    <property type="entry name" value="Intron_endoG1"/>
</dbReference>
<dbReference type="InterPro" id="IPR000305">
    <property type="entry name" value="GIY-YIG_endonuc"/>
</dbReference>
<evidence type="ECO:0000259" key="1">
    <source>
        <dbReference type="PROSITE" id="PS50164"/>
    </source>
</evidence>
<organism evidence="2">
    <name type="scientific">Bacteriophage sp</name>
    <dbReference type="NCBI Taxonomy" id="38018"/>
    <lineage>
        <taxon>Viruses</taxon>
    </lineage>
</organism>
<dbReference type="CDD" id="cd10443">
    <property type="entry name" value="GIY-YIG_HE_Tlr8p_PBC-V_like"/>
    <property type="match status" value="1"/>
</dbReference>
<keyword evidence="2" id="KW-0540">Nuclease</keyword>
<feature type="domain" description="GIY-YIG" evidence="1">
    <location>
        <begin position="1"/>
        <end position="96"/>
    </location>
</feature>
<dbReference type="InterPro" id="IPR035901">
    <property type="entry name" value="GIY-YIG_endonuc_sf"/>
</dbReference>
<protein>
    <submittedName>
        <fullName evidence="2">Intron associated endonuclease</fullName>
    </submittedName>
</protein>
<keyword evidence="2" id="KW-0255">Endonuclease</keyword>
<dbReference type="SMART" id="SM00465">
    <property type="entry name" value="GIYc"/>
    <property type="match status" value="1"/>
</dbReference>
<sequence length="305" mass="36387">MVIYKITNLKNQKVYIGQTNNFEARMRNHKSCAFNPKAHEYILHLYYAIRKYGWDNFSKEIIEEIPEEESQEYVDERERFYISFYDSTNRSKGYNTDFGRQNGAKKEKLTFEQKVALSKIFTMEEIKDIQQMLIEAIPMKEIREKYSPKLSDSLLTNINVGLNFKRGDLTYPLHDYIHDGHSDMFTRQEQKEIQRELQEGKLTYTELAKKWNIKSVRMLSMINNGKIWKNDELQYPLSIRGNSRLHNFNSWVKPVQEDLMNSNLKTTEIAEKYQKSYSTIKKINSGASYYNKDYKYPLTTNRKKF</sequence>
<dbReference type="Gene3D" id="3.40.1440.10">
    <property type="entry name" value="GIY-YIG endonuclease"/>
    <property type="match status" value="1"/>
</dbReference>
<keyword evidence="2" id="KW-0378">Hydrolase</keyword>
<proteinExistence type="predicted"/>
<dbReference type="EMBL" id="BK029940">
    <property type="protein sequence ID" value="DAD55596.1"/>
    <property type="molecule type" value="Genomic_DNA"/>
</dbReference>
<dbReference type="Pfam" id="PF01541">
    <property type="entry name" value="GIY-YIG"/>
    <property type="match status" value="1"/>
</dbReference>
<dbReference type="PROSITE" id="PS50164">
    <property type="entry name" value="GIY_YIG"/>
    <property type="match status" value="1"/>
</dbReference>
<reference evidence="2" key="1">
    <citation type="journal article" date="2021" name="Proc. Natl. Acad. Sci. U.S.A.">
        <title>A Catalog of Tens of Thousands of Viruses from Human Metagenomes Reveals Hidden Associations with Chronic Diseases.</title>
        <authorList>
            <person name="Tisza M.J."/>
            <person name="Buck C.B."/>
        </authorList>
    </citation>
    <scope>NUCLEOTIDE SEQUENCE</scope>
    <source>
        <strain evidence="2">CtOZu12</strain>
    </source>
</reference>
<evidence type="ECO:0000313" key="2">
    <source>
        <dbReference type="EMBL" id="DAD55596.1"/>
    </source>
</evidence>
<accession>A0A8D9PE49</accession>
<dbReference type="NCBIfam" id="TIGR01453">
    <property type="entry name" value="grpIintron_endo"/>
    <property type="match status" value="1"/>
</dbReference>
<dbReference type="GO" id="GO:0004519">
    <property type="term" value="F:endonuclease activity"/>
    <property type="evidence" value="ECO:0007669"/>
    <property type="project" value="UniProtKB-KW"/>
</dbReference>
<name>A0A8D9PE49_9VIRU</name>
<dbReference type="SUPFAM" id="SSF82771">
    <property type="entry name" value="GIY-YIG endonuclease"/>
    <property type="match status" value="1"/>
</dbReference>